<dbReference type="SUPFAM" id="SSF51556">
    <property type="entry name" value="Metallo-dependent hydrolases"/>
    <property type="match status" value="1"/>
</dbReference>
<dbReference type="RefSeq" id="WP_166400315.1">
    <property type="nucleotide sequence ID" value="NZ_JAANAS010000050.1"/>
</dbReference>
<dbReference type="InterPro" id="IPR006680">
    <property type="entry name" value="Amidohydro-rel"/>
</dbReference>
<dbReference type="InterPro" id="IPR032466">
    <property type="entry name" value="Metal_Hydrolase"/>
</dbReference>
<dbReference type="GO" id="GO:0016810">
    <property type="term" value="F:hydrolase activity, acting on carbon-nitrogen (but not peptide) bonds"/>
    <property type="evidence" value="ECO:0007669"/>
    <property type="project" value="InterPro"/>
</dbReference>
<dbReference type="PANTHER" id="PTHR43135:SF3">
    <property type="entry name" value="ALPHA-D-RIBOSE 1-METHYLPHOSPHONATE 5-TRIPHOSPHATE DIPHOSPHATASE"/>
    <property type="match status" value="1"/>
</dbReference>
<dbReference type="InterPro" id="IPR051781">
    <property type="entry name" value="Metallo-dep_Hydrolase"/>
</dbReference>
<gene>
    <name evidence="3" type="ORF">G7034_07360</name>
</gene>
<name>A0A967DYQ3_9FLAO</name>
<evidence type="ECO:0000313" key="4">
    <source>
        <dbReference type="Proteomes" id="UP000643701"/>
    </source>
</evidence>
<proteinExistence type="predicted"/>
<dbReference type="Pfam" id="PF01979">
    <property type="entry name" value="Amidohydro_1"/>
    <property type="match status" value="1"/>
</dbReference>
<reference evidence="3" key="1">
    <citation type="submission" date="2020-03" db="EMBL/GenBank/DDBJ databases">
        <title>Psychroflexus Maritimus sp. nov., isolate from marine sediment.</title>
        <authorList>
            <person name="Zhong Y.-L."/>
        </authorList>
    </citation>
    <scope>NUCLEOTIDE SEQUENCE</scope>
    <source>
        <strain evidence="3">C1</strain>
    </source>
</reference>
<dbReference type="EMBL" id="JAANAS010000050">
    <property type="protein sequence ID" value="NGZ90065.1"/>
    <property type="molecule type" value="Genomic_DNA"/>
</dbReference>
<evidence type="ECO:0000313" key="3">
    <source>
        <dbReference type="EMBL" id="NGZ90065.1"/>
    </source>
</evidence>
<dbReference type="Proteomes" id="UP000643701">
    <property type="component" value="Unassembled WGS sequence"/>
</dbReference>
<dbReference type="PANTHER" id="PTHR43135">
    <property type="entry name" value="ALPHA-D-RIBOSE 1-METHYLPHOSPHONATE 5-TRIPHOSPHATE DIPHOSPHATASE"/>
    <property type="match status" value="1"/>
</dbReference>
<dbReference type="AlphaFoldDB" id="A0A967DYQ3"/>
<organism evidence="3 4">
    <name type="scientific">Psychroflexus maritimus</name>
    <dbReference type="NCBI Taxonomy" id="2714865"/>
    <lineage>
        <taxon>Bacteria</taxon>
        <taxon>Pseudomonadati</taxon>
        <taxon>Bacteroidota</taxon>
        <taxon>Flavobacteriia</taxon>
        <taxon>Flavobacteriales</taxon>
        <taxon>Flavobacteriaceae</taxon>
        <taxon>Psychroflexus</taxon>
    </lineage>
</organism>
<feature type="signal peptide" evidence="1">
    <location>
        <begin position="1"/>
        <end position="18"/>
    </location>
</feature>
<dbReference type="InterPro" id="IPR011059">
    <property type="entry name" value="Metal-dep_hydrolase_composite"/>
</dbReference>
<feature type="domain" description="Amidohydrolase-related" evidence="2">
    <location>
        <begin position="333"/>
        <end position="392"/>
    </location>
</feature>
<dbReference type="Gene3D" id="3.20.20.140">
    <property type="entry name" value="Metal-dependent hydrolases"/>
    <property type="match status" value="1"/>
</dbReference>
<comment type="caution">
    <text evidence="3">The sequence shown here is derived from an EMBL/GenBank/DDBJ whole genome shotgun (WGS) entry which is preliminary data.</text>
</comment>
<dbReference type="SUPFAM" id="SSF51338">
    <property type="entry name" value="Composite domain of metallo-dependent hydrolases"/>
    <property type="match status" value="1"/>
</dbReference>
<protein>
    <submittedName>
        <fullName evidence="3">Amidohydrolase family protein</fullName>
    </submittedName>
</protein>
<evidence type="ECO:0000256" key="1">
    <source>
        <dbReference type="SAM" id="SignalP"/>
    </source>
</evidence>
<accession>A0A967DYQ3</accession>
<keyword evidence="4" id="KW-1185">Reference proteome</keyword>
<sequence length="435" mass="48266">MKNLYTTILILLVSFSFAQQKPATAGPTSFILLGGTAHVGNGEVIENSLIQVENGIITKITSANEEQETSTSGQVYDIRGQHVYPGIIAPNSTLGLVEVDAVRATDDVNEIGSFLPHIRSIIAYDAESRIVESMRPSGVLMAQITPRGGRITGTSSVVQLDAWNWEDALVKEDDAIHINWPDRFVKKGAWYDPKVGYKQNEKYKEQVQELEEFFAQAKAYQQADEPKLNLAYQAMGEVFTGDKAVFVSADSPKDILDALEFKRRFNLSNFVIVGGRYAHQVTKELKAANVAVLANRVHSTPEADDDDYDLSYKLPKLLHEAGVLVALENSGQMERMNSRNFPFYAGQVVAEGLSKEEALQLITLNPAKILGIDHQYGSLEEGKLATLFVSAGDALDMQGNRLSLAFIDGRKISLESHHTQLYKKYKEKYEEESEE</sequence>
<evidence type="ECO:0000259" key="2">
    <source>
        <dbReference type="Pfam" id="PF01979"/>
    </source>
</evidence>
<keyword evidence="1" id="KW-0732">Signal</keyword>
<feature type="chain" id="PRO_5037790515" evidence="1">
    <location>
        <begin position="19"/>
        <end position="435"/>
    </location>
</feature>